<feature type="domain" description="STI1" evidence="8">
    <location>
        <begin position="438"/>
        <end position="477"/>
    </location>
</feature>
<evidence type="ECO:0000259" key="8">
    <source>
        <dbReference type="SMART" id="SM00727"/>
    </source>
</evidence>
<feature type="repeat" description="TPR" evidence="6">
    <location>
        <begin position="72"/>
        <end position="105"/>
    </location>
</feature>
<dbReference type="OMA" id="MYSAREN"/>
<dbReference type="PhylomeDB" id="B4GJQ5"/>
<dbReference type="Pfam" id="PF00515">
    <property type="entry name" value="TPR_1"/>
    <property type="match status" value="2"/>
</dbReference>
<reference evidence="9 10" key="1">
    <citation type="journal article" date="2007" name="Nature">
        <title>Evolution of genes and genomes on the Drosophila phylogeny.</title>
        <authorList>
            <consortium name="Drosophila 12 Genomes Consortium"/>
            <person name="Clark A.G."/>
            <person name="Eisen M.B."/>
            <person name="Smith D.R."/>
            <person name="Bergman C.M."/>
            <person name="Oliver B."/>
            <person name="Markow T.A."/>
            <person name="Kaufman T.C."/>
            <person name="Kellis M."/>
            <person name="Gelbart W."/>
            <person name="Iyer V.N."/>
            <person name="Pollard D.A."/>
            <person name="Sackton T.B."/>
            <person name="Larracuente A.M."/>
            <person name="Singh N.D."/>
            <person name="Abad J.P."/>
            <person name="Abt D.N."/>
            <person name="Adryan B."/>
            <person name="Aguade M."/>
            <person name="Akashi H."/>
            <person name="Anderson W.W."/>
            <person name="Aquadro C.F."/>
            <person name="Ardell D.H."/>
            <person name="Arguello R."/>
            <person name="Artieri C.G."/>
            <person name="Barbash D.A."/>
            <person name="Barker D."/>
            <person name="Barsanti P."/>
            <person name="Batterham P."/>
            <person name="Batzoglou S."/>
            <person name="Begun D."/>
            <person name="Bhutkar A."/>
            <person name="Blanco E."/>
            <person name="Bosak S.A."/>
            <person name="Bradley R.K."/>
            <person name="Brand A.D."/>
            <person name="Brent M.R."/>
            <person name="Brooks A.N."/>
            <person name="Brown R.H."/>
            <person name="Butlin R.K."/>
            <person name="Caggese C."/>
            <person name="Calvi B.R."/>
            <person name="Bernardo de Carvalho A."/>
            <person name="Caspi A."/>
            <person name="Castrezana S."/>
            <person name="Celniker S.E."/>
            <person name="Chang J.L."/>
            <person name="Chapple C."/>
            <person name="Chatterji S."/>
            <person name="Chinwalla A."/>
            <person name="Civetta A."/>
            <person name="Clifton S.W."/>
            <person name="Comeron J.M."/>
            <person name="Costello J.C."/>
            <person name="Coyne J.A."/>
            <person name="Daub J."/>
            <person name="David R.G."/>
            <person name="Delcher A.L."/>
            <person name="Delehaunty K."/>
            <person name="Do C.B."/>
            <person name="Ebling H."/>
            <person name="Edwards K."/>
            <person name="Eickbush T."/>
            <person name="Evans J.D."/>
            <person name="Filipski A."/>
            <person name="Findeiss S."/>
            <person name="Freyhult E."/>
            <person name="Fulton L."/>
            <person name="Fulton R."/>
            <person name="Garcia A.C."/>
            <person name="Gardiner A."/>
            <person name="Garfield D.A."/>
            <person name="Garvin B.E."/>
            <person name="Gibson G."/>
            <person name="Gilbert D."/>
            <person name="Gnerre S."/>
            <person name="Godfrey J."/>
            <person name="Good R."/>
            <person name="Gotea V."/>
            <person name="Gravely B."/>
            <person name="Greenberg A.J."/>
            <person name="Griffiths-Jones S."/>
            <person name="Gross S."/>
            <person name="Guigo R."/>
            <person name="Gustafson E.A."/>
            <person name="Haerty W."/>
            <person name="Hahn M.W."/>
            <person name="Halligan D.L."/>
            <person name="Halpern A.L."/>
            <person name="Halter G.M."/>
            <person name="Han M.V."/>
            <person name="Heger A."/>
            <person name="Hillier L."/>
            <person name="Hinrichs A.S."/>
            <person name="Holmes I."/>
            <person name="Hoskins R.A."/>
            <person name="Hubisz M.J."/>
            <person name="Hultmark D."/>
            <person name="Huntley M.A."/>
            <person name="Jaffe D.B."/>
            <person name="Jagadeeshan S."/>
            <person name="Jeck W.R."/>
            <person name="Johnson J."/>
            <person name="Jones C.D."/>
            <person name="Jordan W.C."/>
            <person name="Karpen G.H."/>
            <person name="Kataoka E."/>
            <person name="Keightley P.D."/>
            <person name="Kheradpour P."/>
            <person name="Kirkness E.F."/>
            <person name="Koerich L.B."/>
            <person name="Kristiansen K."/>
            <person name="Kudrna D."/>
            <person name="Kulathinal R.J."/>
            <person name="Kumar S."/>
            <person name="Kwok R."/>
            <person name="Lander E."/>
            <person name="Langley C.H."/>
            <person name="Lapoint R."/>
            <person name="Lazzaro B.P."/>
            <person name="Lee S.J."/>
            <person name="Levesque L."/>
            <person name="Li R."/>
            <person name="Lin C.F."/>
            <person name="Lin M.F."/>
            <person name="Lindblad-Toh K."/>
            <person name="Llopart A."/>
            <person name="Long M."/>
            <person name="Low L."/>
            <person name="Lozovsky E."/>
            <person name="Lu J."/>
            <person name="Luo M."/>
            <person name="Machado C.A."/>
            <person name="Makalowski W."/>
            <person name="Marzo M."/>
            <person name="Matsuda M."/>
            <person name="Matzkin L."/>
            <person name="McAllister B."/>
            <person name="McBride C.S."/>
            <person name="McKernan B."/>
            <person name="McKernan K."/>
            <person name="Mendez-Lago M."/>
            <person name="Minx P."/>
            <person name="Mollenhauer M.U."/>
            <person name="Montooth K."/>
            <person name="Mount S.M."/>
            <person name="Mu X."/>
            <person name="Myers E."/>
            <person name="Negre B."/>
            <person name="Newfeld S."/>
            <person name="Nielsen R."/>
            <person name="Noor M.A."/>
            <person name="O'Grady P."/>
            <person name="Pachter L."/>
            <person name="Papaceit M."/>
            <person name="Parisi M.J."/>
            <person name="Parisi M."/>
            <person name="Parts L."/>
            <person name="Pedersen J.S."/>
            <person name="Pesole G."/>
            <person name="Phillippy A.M."/>
            <person name="Ponting C.P."/>
            <person name="Pop M."/>
            <person name="Porcelli D."/>
            <person name="Powell J.R."/>
            <person name="Prohaska S."/>
            <person name="Pruitt K."/>
            <person name="Puig M."/>
            <person name="Quesneville H."/>
            <person name="Ram K.R."/>
            <person name="Rand D."/>
            <person name="Rasmussen M.D."/>
            <person name="Reed L.K."/>
            <person name="Reenan R."/>
            <person name="Reily A."/>
            <person name="Remington K.A."/>
            <person name="Rieger T.T."/>
            <person name="Ritchie M.G."/>
            <person name="Robin C."/>
            <person name="Rogers Y.H."/>
            <person name="Rohde C."/>
            <person name="Rozas J."/>
            <person name="Rubenfield M.J."/>
            <person name="Ruiz A."/>
            <person name="Russo S."/>
            <person name="Salzberg S.L."/>
            <person name="Sanchez-Gracia A."/>
            <person name="Saranga D.J."/>
            <person name="Sato H."/>
            <person name="Schaeffer S.W."/>
            <person name="Schatz M.C."/>
            <person name="Schlenke T."/>
            <person name="Schwartz R."/>
            <person name="Segarra C."/>
            <person name="Singh R.S."/>
            <person name="Sirot L."/>
            <person name="Sirota M."/>
            <person name="Sisneros N.B."/>
            <person name="Smith C.D."/>
            <person name="Smith T.F."/>
            <person name="Spieth J."/>
            <person name="Stage D.E."/>
            <person name="Stark A."/>
            <person name="Stephan W."/>
            <person name="Strausberg R.L."/>
            <person name="Strempel S."/>
            <person name="Sturgill D."/>
            <person name="Sutton G."/>
            <person name="Sutton G.G."/>
            <person name="Tao W."/>
            <person name="Teichmann S."/>
            <person name="Tobari Y.N."/>
            <person name="Tomimura Y."/>
            <person name="Tsolas J.M."/>
            <person name="Valente V.L."/>
            <person name="Venter E."/>
            <person name="Venter J.C."/>
            <person name="Vicario S."/>
            <person name="Vieira F.G."/>
            <person name="Vilella A.J."/>
            <person name="Villasante A."/>
            <person name="Walenz B."/>
            <person name="Wang J."/>
            <person name="Wasserman M."/>
            <person name="Watts T."/>
            <person name="Wilson D."/>
            <person name="Wilson R.K."/>
            <person name="Wing R.A."/>
            <person name="Wolfner M.F."/>
            <person name="Wong A."/>
            <person name="Wong G.K."/>
            <person name="Wu C.I."/>
            <person name="Wu G."/>
            <person name="Yamamoto D."/>
            <person name="Yang H.P."/>
            <person name="Yang S.P."/>
            <person name="Yorke J.A."/>
            <person name="Yoshida K."/>
            <person name="Zdobnov E."/>
            <person name="Zhang P."/>
            <person name="Zhang Y."/>
            <person name="Zimin A.V."/>
            <person name="Baldwin J."/>
            <person name="Abdouelleil A."/>
            <person name="Abdulkadir J."/>
            <person name="Abebe A."/>
            <person name="Abera B."/>
            <person name="Abreu J."/>
            <person name="Acer S.C."/>
            <person name="Aftuck L."/>
            <person name="Alexander A."/>
            <person name="An P."/>
            <person name="Anderson E."/>
            <person name="Anderson S."/>
            <person name="Arachi H."/>
            <person name="Azer M."/>
            <person name="Bachantsang P."/>
            <person name="Barry A."/>
            <person name="Bayul T."/>
            <person name="Berlin A."/>
            <person name="Bessette D."/>
            <person name="Bloom T."/>
            <person name="Blye J."/>
            <person name="Boguslavskiy L."/>
            <person name="Bonnet C."/>
            <person name="Boukhgalter B."/>
            <person name="Bourzgui I."/>
            <person name="Brown A."/>
            <person name="Cahill P."/>
            <person name="Channer S."/>
            <person name="Cheshatsang Y."/>
            <person name="Chuda L."/>
            <person name="Citroen M."/>
            <person name="Collymore A."/>
            <person name="Cooke P."/>
            <person name="Costello M."/>
            <person name="D'Aco K."/>
            <person name="Daza R."/>
            <person name="De Haan G."/>
            <person name="DeGray S."/>
            <person name="DeMaso C."/>
            <person name="Dhargay N."/>
            <person name="Dooley K."/>
            <person name="Dooley E."/>
            <person name="Doricent M."/>
            <person name="Dorje P."/>
            <person name="Dorjee K."/>
            <person name="Dupes A."/>
            <person name="Elong R."/>
            <person name="Falk J."/>
            <person name="Farina A."/>
            <person name="Faro S."/>
            <person name="Ferguson D."/>
            <person name="Fisher S."/>
            <person name="Foley C.D."/>
            <person name="Franke A."/>
            <person name="Friedrich D."/>
            <person name="Gadbois L."/>
            <person name="Gearin G."/>
            <person name="Gearin C.R."/>
            <person name="Giannoukos G."/>
            <person name="Goode T."/>
            <person name="Graham J."/>
            <person name="Grandbois E."/>
            <person name="Grewal S."/>
            <person name="Gyaltsen K."/>
            <person name="Hafez N."/>
            <person name="Hagos B."/>
            <person name="Hall J."/>
            <person name="Henson C."/>
            <person name="Hollinger A."/>
            <person name="Honan T."/>
            <person name="Huard M.D."/>
            <person name="Hughes L."/>
            <person name="Hurhula B."/>
            <person name="Husby M.E."/>
            <person name="Kamat A."/>
            <person name="Kanga B."/>
            <person name="Kashin S."/>
            <person name="Khazanovich D."/>
            <person name="Kisner P."/>
            <person name="Lance K."/>
            <person name="Lara M."/>
            <person name="Lee W."/>
            <person name="Lennon N."/>
            <person name="Letendre F."/>
            <person name="LeVine R."/>
            <person name="Lipovsky A."/>
            <person name="Liu X."/>
            <person name="Liu J."/>
            <person name="Liu S."/>
            <person name="Lokyitsang T."/>
            <person name="Lokyitsang Y."/>
            <person name="Lubonja R."/>
            <person name="Lui A."/>
            <person name="MacDonald P."/>
            <person name="Magnisalis V."/>
            <person name="Maru K."/>
            <person name="Matthews C."/>
            <person name="McCusker W."/>
            <person name="McDonough S."/>
            <person name="Mehta T."/>
            <person name="Meldrim J."/>
            <person name="Meneus L."/>
            <person name="Mihai O."/>
            <person name="Mihalev A."/>
            <person name="Mihova T."/>
            <person name="Mittelman R."/>
            <person name="Mlenga V."/>
            <person name="Montmayeur A."/>
            <person name="Mulrain L."/>
            <person name="Navidi A."/>
            <person name="Naylor J."/>
            <person name="Negash T."/>
            <person name="Nguyen T."/>
            <person name="Nguyen N."/>
            <person name="Nicol R."/>
            <person name="Norbu C."/>
            <person name="Norbu N."/>
            <person name="Novod N."/>
            <person name="O'Neill B."/>
            <person name="Osman S."/>
            <person name="Markiewicz E."/>
            <person name="Oyono O.L."/>
            <person name="Patti C."/>
            <person name="Phunkhang P."/>
            <person name="Pierre F."/>
            <person name="Priest M."/>
            <person name="Raghuraman S."/>
            <person name="Rege F."/>
            <person name="Reyes R."/>
            <person name="Rise C."/>
            <person name="Rogov P."/>
            <person name="Ross K."/>
            <person name="Ryan E."/>
            <person name="Settipalli S."/>
            <person name="Shea T."/>
            <person name="Sherpa N."/>
            <person name="Shi L."/>
            <person name="Shih D."/>
            <person name="Sparrow T."/>
            <person name="Spaulding J."/>
            <person name="Stalker J."/>
            <person name="Stange-Thomann N."/>
            <person name="Stavropoulos S."/>
            <person name="Stone C."/>
            <person name="Strader C."/>
            <person name="Tesfaye S."/>
            <person name="Thomson T."/>
            <person name="Thoulutsang Y."/>
            <person name="Thoulutsang D."/>
            <person name="Topham K."/>
            <person name="Topping I."/>
            <person name="Tsamla T."/>
            <person name="Vassiliev H."/>
            <person name="Vo A."/>
            <person name="Wangchuk T."/>
            <person name="Wangdi T."/>
            <person name="Weiand M."/>
            <person name="Wilkinson J."/>
            <person name="Wilson A."/>
            <person name="Yadav S."/>
            <person name="Young G."/>
            <person name="Yu Q."/>
            <person name="Zembek L."/>
            <person name="Zhong D."/>
            <person name="Zimmer A."/>
            <person name="Zwirko Z."/>
            <person name="Jaffe D.B."/>
            <person name="Alvarez P."/>
            <person name="Brockman W."/>
            <person name="Butler J."/>
            <person name="Chin C."/>
            <person name="Gnerre S."/>
            <person name="Grabherr M."/>
            <person name="Kleber M."/>
            <person name="Mauceli E."/>
            <person name="MacCallum I."/>
        </authorList>
    </citation>
    <scope>NUCLEOTIDE SEQUENCE [LARGE SCALE GENOMIC DNA]</scope>
    <source>
        <strain evidence="10">MSH-3 / Tucson 14011-0111.49</strain>
    </source>
</reference>
<dbReference type="FunFam" id="1.25.40.10:FF:000027">
    <property type="entry name" value="stress-induced-phosphoprotein 1 isoform X1"/>
    <property type="match status" value="1"/>
</dbReference>
<keyword evidence="3" id="KW-0677">Repeat</keyword>
<dbReference type="Pfam" id="PF17830">
    <property type="entry name" value="STI1-HOP_DP"/>
    <property type="match status" value="1"/>
</dbReference>
<dbReference type="OrthoDB" id="2423701at2759"/>
<dbReference type="KEGG" id="dpe:6593763"/>
<dbReference type="Gene3D" id="1.10.260.100">
    <property type="match status" value="1"/>
</dbReference>
<feature type="repeat" description="TPR" evidence="6">
    <location>
        <begin position="249"/>
        <end position="282"/>
    </location>
</feature>
<evidence type="ECO:0000256" key="7">
    <source>
        <dbReference type="SAM" id="MobiDB-lite"/>
    </source>
</evidence>
<dbReference type="EMBL" id="CH479184">
    <property type="protein sequence ID" value="EDW36871.1"/>
    <property type="molecule type" value="Genomic_DNA"/>
</dbReference>
<dbReference type="GO" id="GO:0005737">
    <property type="term" value="C:cytoplasm"/>
    <property type="evidence" value="ECO:0007669"/>
    <property type="project" value="UniProtKB-SubCell"/>
</dbReference>
<accession>B4GJQ5</accession>
<dbReference type="PROSITE" id="PS50005">
    <property type="entry name" value="TPR"/>
    <property type="match status" value="6"/>
</dbReference>
<dbReference type="SMART" id="SM00727">
    <property type="entry name" value="STI1"/>
    <property type="match status" value="1"/>
</dbReference>
<keyword evidence="4 6" id="KW-0802">TPR repeat</keyword>
<dbReference type="Pfam" id="PF13432">
    <property type="entry name" value="TPR_16"/>
    <property type="match status" value="1"/>
</dbReference>
<evidence type="ECO:0000256" key="4">
    <source>
        <dbReference type="ARBA" id="ARBA00022803"/>
    </source>
</evidence>
<dbReference type="PANTHER" id="PTHR22904:SF523">
    <property type="entry name" value="STRESS-INDUCED-PHOSPHOPROTEIN 1"/>
    <property type="match status" value="1"/>
</dbReference>
<protein>
    <recommendedName>
        <fullName evidence="5">Stress-induced-phosphoprotein 1</fullName>
    </recommendedName>
</protein>
<dbReference type="FunFam" id="1.25.40.10:FF:000010">
    <property type="entry name" value="Stress-induced phosphoprotein 1"/>
    <property type="match status" value="1"/>
</dbReference>
<sequence length="531" mass="60454">MEQVNELKEKGNTALNAEKFDEAVAAYTEAIALDSQNHVLFSNRSAAYAKAGKFAEALKDAEQTIALNPTWPKGYSRKGAAAAGLHDFMKAFEAFNEGLKYDPTNAVLLQGRQEITASVLSYMQSQGDIPMDIDPQMPRARRAPSPPRRTAEPAKPAEPRVEDMSEDEKKKYFAKLEKELGNAAYKKKEFDDALKHYNAAIEHDPTDITFYNNIAAVYFERKEYEECIKQCEKGIEVGRENRSDFKLIAKSFARIGNTYRKLENYKQAKIYFEKAMSEHRTPEIKTSLSEMEAKIKEQERQAYINPEKAEEEKEQGNHFFKKGDYSNAVKHYSEAIKRNPDDPKLYSNRAACYTKLAAFDLGLKDCETCIKLDEKFIKGYIRKGKILQGMQQTSKASAAYQKALELDPNNAEAIEGYRQSSMNFQRNPQEVLKNAMSDPEIQQILKDPAMRMILEQMQNDPNAVKEHLQNPAIADKIMKLLESGHHSDTLGTPYTHTNKQNILINIQEKKENKTNNTHYTNLYCTIMAQAS</sequence>
<proteinExistence type="predicted"/>
<dbReference type="STRING" id="7234.B4GJQ5"/>
<dbReference type="FunFam" id="1.25.40.10:FF:000020">
    <property type="entry name" value="Stress-induced phosphoprotein 1"/>
    <property type="match status" value="1"/>
</dbReference>
<evidence type="ECO:0000313" key="10">
    <source>
        <dbReference type="Proteomes" id="UP000008744"/>
    </source>
</evidence>
<dbReference type="Proteomes" id="UP000008744">
    <property type="component" value="Unassembled WGS sequence"/>
</dbReference>
<dbReference type="Gene3D" id="1.25.40.10">
    <property type="entry name" value="Tetratricopeptide repeat domain"/>
    <property type="match status" value="3"/>
</dbReference>
<feature type="repeat" description="TPR" evidence="6">
    <location>
        <begin position="377"/>
        <end position="410"/>
    </location>
</feature>
<dbReference type="AlphaFoldDB" id="B4GJQ5"/>
<dbReference type="Pfam" id="PF13424">
    <property type="entry name" value="TPR_12"/>
    <property type="match status" value="1"/>
</dbReference>
<evidence type="ECO:0000256" key="2">
    <source>
        <dbReference type="ARBA" id="ARBA00022490"/>
    </source>
</evidence>
<dbReference type="InterPro" id="IPR019734">
    <property type="entry name" value="TPR_rpt"/>
</dbReference>
<dbReference type="FunFam" id="1.10.260.100:FF:000002">
    <property type="entry name" value="Stress-induced-phosphoprotein 1 (Hsp70/Hsp90-organizing)"/>
    <property type="match status" value="1"/>
</dbReference>
<evidence type="ECO:0000256" key="1">
    <source>
        <dbReference type="ARBA" id="ARBA00004496"/>
    </source>
</evidence>
<feature type="region of interest" description="Disordered" evidence="7">
    <location>
        <begin position="130"/>
        <end position="166"/>
    </location>
</feature>
<feature type="repeat" description="TPR" evidence="6">
    <location>
        <begin position="4"/>
        <end position="37"/>
    </location>
</feature>
<feature type="repeat" description="TPR" evidence="6">
    <location>
        <begin position="174"/>
        <end position="207"/>
    </location>
</feature>
<dbReference type="Pfam" id="PF13414">
    <property type="entry name" value="TPR_11"/>
    <property type="match status" value="1"/>
</dbReference>
<dbReference type="InterPro" id="IPR041243">
    <property type="entry name" value="STI1/HOP_DP"/>
</dbReference>
<dbReference type="GO" id="GO:0051879">
    <property type="term" value="F:Hsp90 protein binding"/>
    <property type="evidence" value="ECO:0007669"/>
    <property type="project" value="TreeGrafter"/>
</dbReference>
<dbReference type="SMART" id="SM00028">
    <property type="entry name" value="TPR"/>
    <property type="match status" value="9"/>
</dbReference>
<feature type="compositionally biased region" description="Basic and acidic residues" evidence="7">
    <location>
        <begin position="149"/>
        <end position="166"/>
    </location>
</feature>
<feature type="repeat" description="TPR" evidence="6">
    <location>
        <begin position="309"/>
        <end position="342"/>
    </location>
</feature>
<dbReference type="SMR" id="B4GJQ5"/>
<dbReference type="InterPro" id="IPR011990">
    <property type="entry name" value="TPR-like_helical_dom_sf"/>
</dbReference>
<dbReference type="HOGENOM" id="CLU_000134_46_5_1"/>
<evidence type="ECO:0000256" key="3">
    <source>
        <dbReference type="ARBA" id="ARBA00022737"/>
    </source>
</evidence>
<dbReference type="InterPro" id="IPR006636">
    <property type="entry name" value="STI1_HS-bd"/>
</dbReference>
<name>B4GJQ5_DROPE</name>
<dbReference type="PANTHER" id="PTHR22904">
    <property type="entry name" value="TPR REPEAT CONTAINING PROTEIN"/>
    <property type="match status" value="1"/>
</dbReference>
<comment type="subcellular location">
    <subcellularLocation>
        <location evidence="1">Cytoplasm</location>
    </subcellularLocation>
</comment>
<gene>
    <name evidence="9" type="primary">Dper\GL25924</name>
    <name evidence="9" type="ORF">Dper_GL25924</name>
</gene>
<organism evidence="10">
    <name type="scientific">Drosophila persimilis</name>
    <name type="common">Fruit fly</name>
    <dbReference type="NCBI Taxonomy" id="7234"/>
    <lineage>
        <taxon>Eukaryota</taxon>
        <taxon>Metazoa</taxon>
        <taxon>Ecdysozoa</taxon>
        <taxon>Arthropoda</taxon>
        <taxon>Hexapoda</taxon>
        <taxon>Insecta</taxon>
        <taxon>Pterygota</taxon>
        <taxon>Neoptera</taxon>
        <taxon>Endopterygota</taxon>
        <taxon>Diptera</taxon>
        <taxon>Brachycera</taxon>
        <taxon>Muscomorpha</taxon>
        <taxon>Ephydroidea</taxon>
        <taxon>Drosophilidae</taxon>
        <taxon>Drosophila</taxon>
        <taxon>Sophophora</taxon>
    </lineage>
</organism>
<dbReference type="SUPFAM" id="SSF48452">
    <property type="entry name" value="TPR-like"/>
    <property type="match status" value="3"/>
</dbReference>
<evidence type="ECO:0000256" key="6">
    <source>
        <dbReference type="PROSITE-ProRule" id="PRU00339"/>
    </source>
</evidence>
<evidence type="ECO:0000313" key="9">
    <source>
        <dbReference type="EMBL" id="EDW36871.1"/>
    </source>
</evidence>
<keyword evidence="2" id="KW-0963">Cytoplasm</keyword>
<dbReference type="eggNOG" id="KOG0548">
    <property type="taxonomic scope" value="Eukaryota"/>
</dbReference>
<evidence type="ECO:0000256" key="5">
    <source>
        <dbReference type="ARBA" id="ARBA00026193"/>
    </source>
</evidence>
<keyword evidence="10" id="KW-1185">Reference proteome</keyword>